<dbReference type="CDD" id="cd06547">
    <property type="entry name" value="GH85_ENGase"/>
    <property type="match status" value="1"/>
</dbReference>
<accession>A0A8K0DAS6</accession>
<dbReference type="Proteomes" id="UP000801492">
    <property type="component" value="Unassembled WGS sequence"/>
</dbReference>
<evidence type="ECO:0000256" key="6">
    <source>
        <dbReference type="ARBA" id="ARBA00023295"/>
    </source>
</evidence>
<dbReference type="Gene3D" id="3.20.20.80">
    <property type="entry name" value="Glycosidases"/>
    <property type="match status" value="1"/>
</dbReference>
<comment type="catalytic activity">
    <reaction evidence="7">
        <text>an N(4)-(oligosaccharide-(1-&gt;3)-[oligosaccharide-(1-&gt;6)]-beta-D-Man-(1-&gt;4)-beta-D-GlcNAc-(1-&gt;4)-alpha-D-GlcNAc)-L-asparaginyl-[protein] + H2O = an oligosaccharide-(1-&gt;3)-[oligosaccharide-(1-&gt;6)]-beta-D-Man-(1-&gt;4)-D-GlcNAc + N(4)-(N-acetyl-beta-D-glucosaminyl)-L-asparaginyl-[protein]</text>
        <dbReference type="Rhea" id="RHEA:73067"/>
        <dbReference type="Rhea" id="RHEA-COMP:12603"/>
        <dbReference type="Rhea" id="RHEA-COMP:18176"/>
        <dbReference type="ChEBI" id="CHEBI:15377"/>
        <dbReference type="ChEBI" id="CHEBI:132248"/>
        <dbReference type="ChEBI" id="CHEBI:192714"/>
        <dbReference type="ChEBI" id="CHEBI:192715"/>
        <dbReference type="EC" id="3.2.1.96"/>
    </reaction>
</comment>
<dbReference type="GO" id="GO:0005829">
    <property type="term" value="C:cytosol"/>
    <property type="evidence" value="ECO:0007669"/>
    <property type="project" value="UniProtKB-SubCell"/>
</dbReference>
<evidence type="ECO:0000256" key="1">
    <source>
        <dbReference type="ARBA" id="ARBA00004514"/>
    </source>
</evidence>
<dbReference type="Pfam" id="PF03644">
    <property type="entry name" value="Glyco_hydro_85"/>
    <property type="match status" value="1"/>
</dbReference>
<evidence type="ECO:0000256" key="2">
    <source>
        <dbReference type="ARBA" id="ARBA00007849"/>
    </source>
</evidence>
<keyword evidence="5" id="KW-0378">Hydrolase</keyword>
<evidence type="ECO:0000313" key="11">
    <source>
        <dbReference type="EMBL" id="KAF2899793.1"/>
    </source>
</evidence>
<gene>
    <name evidence="11" type="ORF">ILUMI_06391</name>
</gene>
<evidence type="ECO:0000313" key="12">
    <source>
        <dbReference type="Proteomes" id="UP000801492"/>
    </source>
</evidence>
<dbReference type="FunFam" id="3.20.20.80:FF:000043">
    <property type="entry name" value="cytosolic endo-beta-N-acetylglucosaminidase"/>
    <property type="match status" value="1"/>
</dbReference>
<comment type="similarity">
    <text evidence="2">Belongs to the glycosyl hydrolase 85 family.</text>
</comment>
<evidence type="ECO:0000256" key="3">
    <source>
        <dbReference type="ARBA" id="ARBA00012566"/>
    </source>
</evidence>
<keyword evidence="6" id="KW-0326">Glycosidase</keyword>
<evidence type="ECO:0000256" key="7">
    <source>
        <dbReference type="ARBA" id="ARBA00034414"/>
    </source>
</evidence>
<evidence type="ECO:0000256" key="4">
    <source>
        <dbReference type="ARBA" id="ARBA00022490"/>
    </source>
</evidence>
<evidence type="ECO:0000259" key="10">
    <source>
        <dbReference type="Pfam" id="PF03644"/>
    </source>
</evidence>
<name>A0A8K0DAS6_IGNLU</name>
<dbReference type="EMBL" id="VTPC01002632">
    <property type="protein sequence ID" value="KAF2899793.1"/>
    <property type="molecule type" value="Genomic_DNA"/>
</dbReference>
<dbReference type="InterPro" id="IPR005201">
    <property type="entry name" value="TIM_ENGase"/>
</dbReference>
<dbReference type="PANTHER" id="PTHR13246">
    <property type="entry name" value="ENDO BETA N-ACETYLGLUCOSAMINIDASE"/>
    <property type="match status" value="1"/>
</dbReference>
<comment type="subcellular location">
    <subcellularLocation>
        <location evidence="1">Cytoplasm</location>
        <location evidence="1">Cytosol</location>
    </subcellularLocation>
</comment>
<dbReference type="PANTHER" id="PTHR13246:SF1">
    <property type="entry name" value="CYTOSOLIC ENDO-BETA-N-ACETYLGLUCOSAMINIDASE"/>
    <property type="match status" value="1"/>
</dbReference>
<dbReference type="OrthoDB" id="284473at2759"/>
<comment type="function">
    <text evidence="8">Endoglycosidase that releases N-glycans from glycoproteins by cleaving the beta-1,4-glycosidic bond in the N,N'-diacetylchitobiose core. Involved in the processing of free oligosaccharides in the cytosol.</text>
</comment>
<sequence>MQDSLKDKDNIVVAEDMESIDNITPPSLQHIPNTCAPISTLAHVWTYTQNPPKWIDSIIDLIPRSNLVVKNTLSDCHVENSQFIPKPRLDYHSVPRTLVCHDMKGGYIEDKFIGPINIGNGYTFYRWSQIDIFVYFSHHLITIPPLSWINVAHTNGVKILGTFITEWTPGEEICQQIFANADTLQMFVDVLVDVCVLFKLDGWLLNIENKLTDTSALKEFVKSLTEKLHVRRPGSMIIWYDSVIHDGKLKWQNELNDLNRCFFDLCDGIFINYTWNEDNLKKTVKSAKHRNLDVYVGVDVFGRNCYGGGNFNTYLAAEKIRQYNLSMAIFAQGWTHETLSQEPADTLFERFLDRDNTFWRSLWPYLYTHPIAKPFQTFFYIGVDKNWFKLYNQEVQLSRFLHARERQPEDIHVPTLTGTCNCLQLHIHDTYTSCLVTNENLNSEISYVHHLFSTDFQINGNVIIYYYTKSTKPGNKDDCLNLILLIKHANGSFRKVLCHSRKQTILENNQTVLEMNPSEDPDILNMVTYQYQVPNDWTLRCYLLNIINCRILEIGAQVETGKSVCFCGIGFRDATILNKRN</sequence>
<keyword evidence="12" id="KW-1185">Reference proteome</keyword>
<evidence type="ECO:0000256" key="8">
    <source>
        <dbReference type="ARBA" id="ARBA00054935"/>
    </source>
</evidence>
<evidence type="ECO:0000256" key="9">
    <source>
        <dbReference type="ARBA" id="ARBA00072457"/>
    </source>
</evidence>
<dbReference type="EC" id="3.2.1.96" evidence="3"/>
<dbReference type="InterPro" id="IPR032979">
    <property type="entry name" value="ENGase"/>
</dbReference>
<dbReference type="GO" id="GO:0033925">
    <property type="term" value="F:mannosyl-glycoprotein endo-beta-N-acetylglucosaminidase activity"/>
    <property type="evidence" value="ECO:0007669"/>
    <property type="project" value="UniProtKB-EC"/>
</dbReference>
<feature type="domain" description="Cytosolic endo-beta-N-acetylglucosaminidase TIM barrel" evidence="10">
    <location>
        <begin position="110"/>
        <end position="360"/>
    </location>
</feature>
<reference evidence="11" key="1">
    <citation type="submission" date="2019-08" db="EMBL/GenBank/DDBJ databases">
        <title>The genome of the North American firefly Photinus pyralis.</title>
        <authorList>
            <consortium name="Photinus pyralis genome working group"/>
            <person name="Fallon T.R."/>
            <person name="Sander Lower S.E."/>
            <person name="Weng J.-K."/>
        </authorList>
    </citation>
    <scope>NUCLEOTIDE SEQUENCE</scope>
    <source>
        <strain evidence="11">TRF0915ILg1</strain>
        <tissue evidence="11">Whole body</tissue>
    </source>
</reference>
<organism evidence="11 12">
    <name type="scientific">Ignelater luminosus</name>
    <name type="common">Cucubano</name>
    <name type="synonym">Pyrophorus luminosus</name>
    <dbReference type="NCBI Taxonomy" id="2038154"/>
    <lineage>
        <taxon>Eukaryota</taxon>
        <taxon>Metazoa</taxon>
        <taxon>Ecdysozoa</taxon>
        <taxon>Arthropoda</taxon>
        <taxon>Hexapoda</taxon>
        <taxon>Insecta</taxon>
        <taxon>Pterygota</taxon>
        <taxon>Neoptera</taxon>
        <taxon>Endopterygota</taxon>
        <taxon>Coleoptera</taxon>
        <taxon>Polyphaga</taxon>
        <taxon>Elateriformia</taxon>
        <taxon>Elateroidea</taxon>
        <taxon>Elateridae</taxon>
        <taxon>Agrypninae</taxon>
        <taxon>Pyrophorini</taxon>
        <taxon>Ignelater</taxon>
    </lineage>
</organism>
<protein>
    <recommendedName>
        <fullName evidence="9">Cytosolic endo-beta-N-acetylglucosaminidase</fullName>
        <ecNumber evidence="3">3.2.1.96</ecNumber>
    </recommendedName>
</protein>
<keyword evidence="4" id="KW-0963">Cytoplasm</keyword>
<evidence type="ECO:0000256" key="5">
    <source>
        <dbReference type="ARBA" id="ARBA00022801"/>
    </source>
</evidence>
<proteinExistence type="inferred from homology"/>
<comment type="caution">
    <text evidence="11">The sequence shown here is derived from an EMBL/GenBank/DDBJ whole genome shotgun (WGS) entry which is preliminary data.</text>
</comment>
<dbReference type="AlphaFoldDB" id="A0A8K0DAS6"/>